<protein>
    <submittedName>
        <fullName evidence="1">Uncharacterized protein</fullName>
    </submittedName>
</protein>
<dbReference type="AlphaFoldDB" id="E6X745"/>
<name>E6X745_CELAD</name>
<dbReference type="HOGENOM" id="CLU_879079_0_0_10"/>
<evidence type="ECO:0000313" key="1">
    <source>
        <dbReference type="EMBL" id="ADV47494.1"/>
    </source>
</evidence>
<keyword evidence="2" id="KW-1185">Reference proteome</keyword>
<dbReference type="KEGG" id="cao:Celal_0139"/>
<gene>
    <name evidence="1" type="ordered locus">Celal_0139</name>
</gene>
<organism evidence="1 2">
    <name type="scientific">Cellulophaga algicola (strain DSM 14237 / IC166 / ACAM 630)</name>
    <dbReference type="NCBI Taxonomy" id="688270"/>
    <lineage>
        <taxon>Bacteria</taxon>
        <taxon>Pseudomonadati</taxon>
        <taxon>Bacteroidota</taxon>
        <taxon>Flavobacteriia</taxon>
        <taxon>Flavobacteriales</taxon>
        <taxon>Flavobacteriaceae</taxon>
        <taxon>Cellulophaga</taxon>
    </lineage>
</organism>
<accession>E6X745</accession>
<dbReference type="Proteomes" id="UP000008634">
    <property type="component" value="Chromosome"/>
</dbReference>
<evidence type="ECO:0000313" key="2">
    <source>
        <dbReference type="Proteomes" id="UP000008634"/>
    </source>
</evidence>
<proteinExistence type="predicted"/>
<sequence length="316" mass="37543">MTYKLPFKITFSFLILLCVTCYGQNEKSVRTDSILTMKSIIPINFSDRYTTTGDFLPDFDENCDLLTVTIDNKLYMVKPADFGGLIRNVRMMSMTPPWNAYANYYKNGRPVYTNSQLVLDIDINNLDPIIFTNITHNKKIFDNEETYQAELSKVKKANFVKYVRPNNPWGKVHYSSYFINYPTNAYFLHKKAYIPLTFAEQDYWNLKLKNYSPSDYYTNNGKDLFENDIKNKTISYNGCEFYFDYSEDDENLISGSNTKNEHLFLSPVRIYYRLEMEDCEHRFDAKAWELFYGKPTDIYVESEQKNNKYILEWYDW</sequence>
<reference evidence="1 2" key="1">
    <citation type="journal article" date="2010" name="Stand. Genomic Sci.">
        <title>Complete genome sequence of Cellulophaga algicola type strain (IC166).</title>
        <authorList>
            <person name="Abt B."/>
            <person name="Lu M."/>
            <person name="Misra M."/>
            <person name="Han C."/>
            <person name="Nolan M."/>
            <person name="Lucas S."/>
            <person name="Hammon N."/>
            <person name="Deshpande S."/>
            <person name="Cheng J.F."/>
            <person name="Tapia R."/>
            <person name="Goodwin L."/>
            <person name="Pitluck S."/>
            <person name="Liolios K."/>
            <person name="Pagani I."/>
            <person name="Ivanova N."/>
            <person name="Mavromatis K."/>
            <person name="Ovchinikova G."/>
            <person name="Pati A."/>
            <person name="Chen A."/>
            <person name="Palaniappan K."/>
            <person name="Land M."/>
            <person name="Hauser L."/>
            <person name="Chang Y.J."/>
            <person name="Jeffries C.D."/>
            <person name="Detter J.C."/>
            <person name="Brambilla E."/>
            <person name="Rohde M."/>
            <person name="Tindall B.J."/>
            <person name="Goker M."/>
            <person name="Woyke T."/>
            <person name="Bristow J."/>
            <person name="Eisen J.A."/>
            <person name="Markowitz V."/>
            <person name="Hugenholtz P."/>
            <person name="Kyrpides N.C."/>
            <person name="Klenk H.P."/>
            <person name="Lapidus A."/>
        </authorList>
    </citation>
    <scope>NUCLEOTIDE SEQUENCE [LARGE SCALE GENOMIC DNA]</scope>
    <source>
        <strain evidence="2">DSM 14237 / IC166 / ACAM 630</strain>
    </source>
</reference>
<dbReference type="EMBL" id="CP002453">
    <property type="protein sequence ID" value="ADV47494.1"/>
    <property type="molecule type" value="Genomic_DNA"/>
</dbReference>